<dbReference type="Gene3D" id="3.30.470.20">
    <property type="entry name" value="ATP-grasp fold, B domain"/>
    <property type="match status" value="1"/>
</dbReference>
<dbReference type="Pfam" id="PF13549">
    <property type="entry name" value="ATP-grasp_5"/>
    <property type="match status" value="1"/>
</dbReference>
<dbReference type="InterPro" id="IPR036291">
    <property type="entry name" value="NAD(P)-bd_dom_sf"/>
</dbReference>
<dbReference type="InterPro" id="IPR013815">
    <property type="entry name" value="ATP_grasp_subdomain_1"/>
</dbReference>
<dbReference type="InterPro" id="IPR032875">
    <property type="entry name" value="Succ_CoA_lig_flav_dom"/>
</dbReference>
<dbReference type="STRING" id="490629.SAMN05216266_11134"/>
<accession>A0A1I1AZS0</accession>
<dbReference type="Pfam" id="PF13607">
    <property type="entry name" value="Succ_CoA_lig"/>
    <property type="match status" value="1"/>
</dbReference>
<evidence type="ECO:0000313" key="3">
    <source>
        <dbReference type="Proteomes" id="UP000243799"/>
    </source>
</evidence>
<dbReference type="OrthoDB" id="190266at2"/>
<reference evidence="3" key="1">
    <citation type="submission" date="2016-10" db="EMBL/GenBank/DDBJ databases">
        <authorList>
            <person name="Varghese N."/>
            <person name="Submissions S."/>
        </authorList>
    </citation>
    <scope>NUCLEOTIDE SEQUENCE [LARGE SCALE GENOMIC DNA]</scope>
    <source>
        <strain evidence="3">CGMCC 4.3568</strain>
    </source>
</reference>
<keyword evidence="3" id="KW-1185">Reference proteome</keyword>
<dbReference type="PANTHER" id="PTHR42793">
    <property type="entry name" value="COA BINDING DOMAIN CONTAINING PROTEIN"/>
    <property type="match status" value="1"/>
</dbReference>
<dbReference type="SUPFAM" id="SSF56059">
    <property type="entry name" value="Glutathione synthetase ATP-binding domain-like"/>
    <property type="match status" value="1"/>
</dbReference>
<dbReference type="EMBL" id="FOKG01000011">
    <property type="protein sequence ID" value="SFB42896.1"/>
    <property type="molecule type" value="Genomic_DNA"/>
</dbReference>
<dbReference type="GO" id="GO:0005524">
    <property type="term" value="F:ATP binding"/>
    <property type="evidence" value="ECO:0007669"/>
    <property type="project" value="InterPro"/>
</dbReference>
<dbReference type="Pfam" id="PF13380">
    <property type="entry name" value="CoA_binding_2"/>
    <property type="match status" value="1"/>
</dbReference>
<dbReference type="InterPro" id="IPR016102">
    <property type="entry name" value="Succinyl-CoA_synth-like"/>
</dbReference>
<dbReference type="SUPFAM" id="SSF51735">
    <property type="entry name" value="NAD(P)-binding Rossmann-fold domains"/>
    <property type="match status" value="1"/>
</dbReference>
<name>A0A1I1AZS0_9PSEU</name>
<dbReference type="AlphaFoldDB" id="A0A1I1AZS0"/>
<sequence length="696" mass="71989">MTALESVVDNVGAKGLDHLWRPGSVAVVGASDDPAKWGHWLASGALSGRELRRVHLVNHNGSRVCGTPTVRSLREVDGPVDLAVIAVPVPAVADAVDAALDAGARALLVITDGLHRLPRRPDLAHELAERARAAGVRLVGPSSLGIADTGARLQLAWGRFVQGPVAVVTQSGQVGSELAAMLARDGSGVSRFASVGRQVDVTTEELLASLVTDEPTRAVLTYLEDVRDPRAFLEAAAALRAADKPLVVLAAGTSAAGSAAARSHTGALTGSIDVLDAACRAAGAVRAGTPAHAAALAHALALGARPRGRRIAVISDSGGQAALAADVAATAGLTVAPLDGEAGERVRTLLPDAAPSNPIDLAGAGEQDMTVYARAAEAVADSVDAVLLTGYFGRFGEDSPSLADAERLVAERLTRLTVKVPVLVHSMADEPITTGTLTRGGVPVFADVRTTLLALAGSAEWTGARPRTLPPAPTTEHAPGGDASYVAAREVLVRAGVPMAEAAMANSAAEAVEISRRWPGRTVLKAGELAHKTEVGGVVLGLRTEEEVAAAYRELTHRLAVPSLVVERMDERPGVVEMLVGVRRDPVFGPVIVVGTGGVTAELWRDTALELAPVTEEQAARMLTRLRGYPLLLGWRGAPGTDLAALARCVAAVSRIPQAEPDVAACEINPLRVAPDGVVAVDALLTWNDTTEEMYR</sequence>
<dbReference type="Gene3D" id="3.30.1490.20">
    <property type="entry name" value="ATP-grasp fold, A domain"/>
    <property type="match status" value="1"/>
</dbReference>
<evidence type="ECO:0000259" key="1">
    <source>
        <dbReference type="SMART" id="SM00881"/>
    </source>
</evidence>
<feature type="domain" description="CoA-binding" evidence="1">
    <location>
        <begin position="19"/>
        <end position="114"/>
    </location>
</feature>
<gene>
    <name evidence="2" type="ORF">SAMN05216266_11134</name>
</gene>
<dbReference type="Gene3D" id="3.40.50.261">
    <property type="entry name" value="Succinyl-CoA synthetase domains"/>
    <property type="match status" value="2"/>
</dbReference>
<dbReference type="PANTHER" id="PTHR42793:SF1">
    <property type="entry name" value="PEPTIDYL-LYSINE N-ACETYLTRANSFERASE PATZ"/>
    <property type="match status" value="1"/>
</dbReference>
<dbReference type="Gene3D" id="3.40.50.720">
    <property type="entry name" value="NAD(P)-binding Rossmann-like Domain"/>
    <property type="match status" value="1"/>
</dbReference>
<organism evidence="2 3">
    <name type="scientific">Amycolatopsis marina</name>
    <dbReference type="NCBI Taxonomy" id="490629"/>
    <lineage>
        <taxon>Bacteria</taxon>
        <taxon>Bacillati</taxon>
        <taxon>Actinomycetota</taxon>
        <taxon>Actinomycetes</taxon>
        <taxon>Pseudonocardiales</taxon>
        <taxon>Pseudonocardiaceae</taxon>
        <taxon>Amycolatopsis</taxon>
    </lineage>
</organism>
<protein>
    <submittedName>
        <fullName evidence="2">Acyl-CoA synthetase (NDP forming)</fullName>
    </submittedName>
</protein>
<dbReference type="SMART" id="SM00881">
    <property type="entry name" value="CoA_binding"/>
    <property type="match status" value="1"/>
</dbReference>
<evidence type="ECO:0000313" key="2">
    <source>
        <dbReference type="EMBL" id="SFB42896.1"/>
    </source>
</evidence>
<dbReference type="InterPro" id="IPR003781">
    <property type="entry name" value="CoA-bd"/>
</dbReference>
<dbReference type="Proteomes" id="UP000243799">
    <property type="component" value="Unassembled WGS sequence"/>
</dbReference>
<dbReference type="RefSeq" id="WP_091674529.1">
    <property type="nucleotide sequence ID" value="NZ_FOKG01000011.1"/>
</dbReference>
<proteinExistence type="predicted"/>
<dbReference type="SUPFAM" id="SSF52210">
    <property type="entry name" value="Succinyl-CoA synthetase domains"/>
    <property type="match status" value="2"/>
</dbReference>